<name>A0ACC2AYC9_DIPCM</name>
<comment type="caution">
    <text evidence="1">The sequence shown here is derived from an EMBL/GenBank/DDBJ whole genome shotgun (WGS) entry which is preliminary data.</text>
</comment>
<proteinExistence type="predicted"/>
<dbReference type="Proteomes" id="UP001162992">
    <property type="component" value="Chromosome 18"/>
</dbReference>
<reference evidence="2" key="1">
    <citation type="journal article" date="2024" name="Proc. Natl. Acad. Sci. U.S.A.">
        <title>Extraordinary preservation of gene collinearity over three hundred million years revealed in homosporous lycophytes.</title>
        <authorList>
            <person name="Li C."/>
            <person name="Wickell D."/>
            <person name="Kuo L.Y."/>
            <person name="Chen X."/>
            <person name="Nie B."/>
            <person name="Liao X."/>
            <person name="Peng D."/>
            <person name="Ji J."/>
            <person name="Jenkins J."/>
            <person name="Williams M."/>
            <person name="Shu S."/>
            <person name="Plott C."/>
            <person name="Barry K."/>
            <person name="Rajasekar S."/>
            <person name="Grimwood J."/>
            <person name="Han X."/>
            <person name="Sun S."/>
            <person name="Hou Z."/>
            <person name="He W."/>
            <person name="Dai G."/>
            <person name="Sun C."/>
            <person name="Schmutz J."/>
            <person name="Leebens-Mack J.H."/>
            <person name="Li F.W."/>
            <person name="Wang L."/>
        </authorList>
    </citation>
    <scope>NUCLEOTIDE SEQUENCE [LARGE SCALE GENOMIC DNA]</scope>
    <source>
        <strain evidence="2">cv. PW_Plant_1</strain>
    </source>
</reference>
<organism evidence="1 2">
    <name type="scientific">Diphasiastrum complanatum</name>
    <name type="common">Issler's clubmoss</name>
    <name type="synonym">Lycopodium complanatum</name>
    <dbReference type="NCBI Taxonomy" id="34168"/>
    <lineage>
        <taxon>Eukaryota</taxon>
        <taxon>Viridiplantae</taxon>
        <taxon>Streptophyta</taxon>
        <taxon>Embryophyta</taxon>
        <taxon>Tracheophyta</taxon>
        <taxon>Lycopodiopsida</taxon>
        <taxon>Lycopodiales</taxon>
        <taxon>Lycopodiaceae</taxon>
        <taxon>Lycopodioideae</taxon>
        <taxon>Diphasiastrum</taxon>
    </lineage>
</organism>
<accession>A0ACC2AYC9</accession>
<evidence type="ECO:0000313" key="2">
    <source>
        <dbReference type="Proteomes" id="UP001162992"/>
    </source>
</evidence>
<keyword evidence="2" id="KW-1185">Reference proteome</keyword>
<dbReference type="EMBL" id="CM055109">
    <property type="protein sequence ID" value="KAJ7522503.1"/>
    <property type="molecule type" value="Genomic_DNA"/>
</dbReference>
<protein>
    <submittedName>
        <fullName evidence="1">Uncharacterized protein</fullName>
    </submittedName>
</protein>
<sequence length="443" mass="50063">MTTTVHAEFVPTGPPFEVVQDPPRGRFNATQLNWTKAQNTQEAGVEPKAEVAHIPFNRVAEFVEGEEANPDAPTNFKKVRTKSNKHGSLKYPFPGSFLRRTWYWCAYGPEDVRGVVRNMEDRSQKPKYGEGSRRSRGDMYGRGCQCNFAVKQLYQWPEVAEISYFQNRHVDIHGKPCHGILDESSKHSRAQYAPRLSKCMRQWVLRRLLDKSAPDEIMSQHNMNLALKKQANENYMPCRDDFLTKRDVLNISKKLESGTFILQENYGDILHSSSNGPQVPKVNPQKQQGDSSKIDLNKENVSTNGPITQSIEVKQDRQEQGLLMKPESRGTSQKLQIFKTLAEISKIVEASSNDLWREEALSLILELKSSLMNMQVCSSGSVGGSLDPFEKVDHSLNEGLQTTASINKGSLGKERKHPDDVKDFALESANVPALKRSRFSDHE</sequence>
<gene>
    <name evidence="1" type="ORF">O6H91_18G014600</name>
</gene>
<evidence type="ECO:0000313" key="1">
    <source>
        <dbReference type="EMBL" id="KAJ7522503.1"/>
    </source>
</evidence>